<evidence type="ECO:0008006" key="3">
    <source>
        <dbReference type="Google" id="ProtNLM"/>
    </source>
</evidence>
<accession>A0A0J8ISU2</accession>
<name>A0A0J8ISU2_9PSED</name>
<comment type="caution">
    <text evidence="1">The sequence shown here is derived from an EMBL/GenBank/DDBJ whole genome shotgun (WGS) entry which is preliminary data.</text>
</comment>
<proteinExistence type="predicted"/>
<reference evidence="1 2" key="1">
    <citation type="submission" date="2015-06" db="EMBL/GenBank/DDBJ databases">
        <title>Draft genome sequence of an Antarctic Pseudomonas sp. strain KG01 with full potential for biotechnological applications.</title>
        <authorList>
            <person name="Pavlov M.S."/>
            <person name="Lira F."/>
            <person name="Martinez J.L."/>
            <person name="Marshall S.H."/>
        </authorList>
    </citation>
    <scope>NUCLEOTIDE SEQUENCE [LARGE SCALE GENOMIC DNA]</scope>
    <source>
        <strain evidence="1 2">KG01</strain>
    </source>
</reference>
<sequence>MEPKTYELLNSIPEHADYAVTAGDLDPEDIPQERIDAVLDLLRHASNDEEQFLAAKLLTSWGVYEGLIALEGSMEKPEGIEGTYSHRLYGYDDTYRQILLAVTRYFANVADRGEVEAARVQIYSPLSKIITLASSKPFEIAKIFDFVKRKNYSEYVPLVEEHLAAIIDHPEVHSWKIYDAIELLMDFDPEFVMSLLKEKNKTIDDFRPTVQG</sequence>
<gene>
    <name evidence="1" type="ORF">ACR52_15190</name>
</gene>
<dbReference type="Proteomes" id="UP000037551">
    <property type="component" value="Unassembled WGS sequence"/>
</dbReference>
<dbReference type="AlphaFoldDB" id="A0A0J8ISU2"/>
<evidence type="ECO:0000313" key="1">
    <source>
        <dbReference type="EMBL" id="KMT54816.1"/>
    </source>
</evidence>
<protein>
    <recommendedName>
        <fullName evidence="3">HEAT repeat domain-containing protein</fullName>
    </recommendedName>
</protein>
<organism evidence="1 2">
    <name type="scientific">Pseudomonas fildesensis</name>
    <dbReference type="NCBI Taxonomy" id="1674920"/>
    <lineage>
        <taxon>Bacteria</taxon>
        <taxon>Pseudomonadati</taxon>
        <taxon>Pseudomonadota</taxon>
        <taxon>Gammaproteobacteria</taxon>
        <taxon>Pseudomonadales</taxon>
        <taxon>Pseudomonadaceae</taxon>
        <taxon>Pseudomonas</taxon>
    </lineage>
</organism>
<keyword evidence="2" id="KW-1185">Reference proteome</keyword>
<dbReference type="OrthoDB" id="9152354at2"/>
<dbReference type="RefSeq" id="WP_048725515.1">
    <property type="nucleotide sequence ID" value="NZ_LFMW01000009.1"/>
</dbReference>
<evidence type="ECO:0000313" key="2">
    <source>
        <dbReference type="Proteomes" id="UP000037551"/>
    </source>
</evidence>
<dbReference type="EMBL" id="LFMW01000009">
    <property type="protein sequence ID" value="KMT54816.1"/>
    <property type="molecule type" value="Genomic_DNA"/>
</dbReference>
<dbReference type="PATRIC" id="fig|1674920.3.peg.954"/>